<proteinExistence type="predicted"/>
<feature type="domain" description="Rad50/SbcC-type AAA" evidence="3">
    <location>
        <begin position="6"/>
        <end position="246"/>
    </location>
</feature>
<organism evidence="4 5">
    <name type="scientific">Undibacterium rivi</name>
    <dbReference type="NCBI Taxonomy" id="2828729"/>
    <lineage>
        <taxon>Bacteria</taxon>
        <taxon>Pseudomonadati</taxon>
        <taxon>Pseudomonadota</taxon>
        <taxon>Betaproteobacteria</taxon>
        <taxon>Burkholderiales</taxon>
        <taxon>Oxalobacteraceae</taxon>
        <taxon>Undibacterium</taxon>
    </lineage>
</organism>
<dbReference type="Pfam" id="PF13558">
    <property type="entry name" value="SbcC_Walker_B"/>
    <property type="match status" value="1"/>
</dbReference>
<dbReference type="EMBL" id="JAGSPK010000001">
    <property type="protein sequence ID" value="MBR7791576.1"/>
    <property type="molecule type" value="Genomic_DNA"/>
</dbReference>
<evidence type="ECO:0000256" key="1">
    <source>
        <dbReference type="SAM" id="Coils"/>
    </source>
</evidence>
<feature type="compositionally biased region" description="Low complexity" evidence="2">
    <location>
        <begin position="1095"/>
        <end position="1112"/>
    </location>
</feature>
<dbReference type="PANTHER" id="PTHR32114">
    <property type="entry name" value="ABC TRANSPORTER ABCH.3"/>
    <property type="match status" value="1"/>
</dbReference>
<gene>
    <name evidence="4" type="ORF">KDM87_03135</name>
</gene>
<dbReference type="InterPro" id="IPR018247">
    <property type="entry name" value="EF_Hand_1_Ca_BS"/>
</dbReference>
<feature type="coiled-coil region" evidence="1">
    <location>
        <begin position="314"/>
        <end position="362"/>
    </location>
</feature>
<feature type="coiled-coil region" evidence="1">
    <location>
        <begin position="636"/>
        <end position="732"/>
    </location>
</feature>
<accession>A0ABS5GYP8</accession>
<dbReference type="PROSITE" id="PS00018">
    <property type="entry name" value="EF_HAND_1"/>
    <property type="match status" value="1"/>
</dbReference>
<reference evidence="4 5" key="1">
    <citation type="submission" date="2021-04" db="EMBL/GenBank/DDBJ databases">
        <title>novel species isolated from subtropical streams in China.</title>
        <authorList>
            <person name="Lu H."/>
        </authorList>
    </citation>
    <scope>NUCLEOTIDE SEQUENCE [LARGE SCALE GENOMIC DNA]</scope>
    <source>
        <strain evidence="4 5">FT147W</strain>
    </source>
</reference>
<dbReference type="Pfam" id="PF13476">
    <property type="entry name" value="AAA_23"/>
    <property type="match status" value="1"/>
</dbReference>
<evidence type="ECO:0000259" key="3">
    <source>
        <dbReference type="Pfam" id="PF13476"/>
    </source>
</evidence>
<dbReference type="RefSeq" id="WP_212677694.1">
    <property type="nucleotide sequence ID" value="NZ_JAGSPK010000001.1"/>
</dbReference>
<sequence length="1303" mass="145037">MKILALRGKNLASLAGEFVVDFEQEPLRSAGLFAISGATGAGKSTLLDALCMALYENTPRLVKAGGNKTLPDGKELISQQDTGNLLRRGTGEGYAEVDFTGNDGINYRARWSVRRSRNKANGSLQPTTMTLHQLPEMLAIGGKKTEVKDEIVKRIGLKFEQFTRAVLLAQNEFSSFLKADDNERGELLETLTGSDIYSALSISAFKRAKDEREALERFHSRLADNQPLSDEERAALEQQIATAQTTLEKLSVHIAAIELHLRWYQDAEKFAQSEQAALSDVQEREQACASSIPRQRKLQQIDTVQSARPLIADITRLQREMTQDQAAIENAQHQLQQAQQAQQQTQAAYLLAQNELQSKEQEQAAAAIALDQAKALDASIETMLPAHQALQQSKEQADIACREANTVVESKHNELLQLQKRLANAAQWLQQHTYLRALAEHWDKWDALFSQATVARADHERHQASILALDAKKVSQQAQAAQHAASLLSAEQALAAADQQRQQTAQAFALIDFVALRRDKQNAEEKREQLSSGLQLLAQLQERETRLQQLQTQNQQAHSALKAAQDASAQVNTTLPAFSAALQQAERALRTAETACADNVESLRAQLQDEAPCPVCGATTHPYAQADSNPQLHALLMQLQAQVQDCRQQEQAAREKISHHQTLATQYRQQLLQLEQELTTERDQITRLQTQWQQHAMFAATASAELSYLQIWQSLEQQQQALQTRIAEIQKSEALYYQALQAKDAAQAAWDKGHQLYLSLKDAHTIALNAMASTVAERANIAEQAIHSQTRLNDLLNELDAAFTVADTDSDGNNDVQVSWREHWQVSATAFRQQCKQHALDWQQQQQTHQQTEQGIATLNISLESSRTQQQKANDEQQRIALALSNSERALSEKQQQRRALFQGEAVAIVSARFANAIQAAKDQLTQQTIATSASQQQLSRSIEALVQAEARHSLHQQEAINAQTQLTAWLAHYNAQNTDTRHHDSGSDHDDPSRSGILTEAELRTLLEHDNAWINAERSALQAIANARQQAATVLQERRQQSSAHQLQAPPELSLPDVAASDDTADTEHTTATSDNVDNSNAAHITHLRQCLHAQQSDRQQAQQQLSQRQLTKAQDDARRQQSASLLEEMQQQQHRQRIWAQLNDLIGSSDGKKFRNYAQQYTLDVLLAYANQHLHQLARRYRLQRIQDSLGLMVIDQDMGDENRSVHSLSGGESFLVSLALALGLASLSSNRVKVESLFIDEGFGSLDADTLRVAMDALDSLQAQGRKVGVISHVQEMTERIATKIMVQRTAGGRSLVGVL</sequence>
<keyword evidence="5" id="KW-1185">Reference proteome</keyword>
<name>A0ABS5GYP8_9BURK</name>
<evidence type="ECO:0000313" key="5">
    <source>
        <dbReference type="Proteomes" id="UP000682982"/>
    </source>
</evidence>
<dbReference type="Proteomes" id="UP000682982">
    <property type="component" value="Unassembled WGS sequence"/>
</dbReference>
<feature type="region of interest" description="Disordered" evidence="2">
    <location>
        <begin position="1036"/>
        <end position="1080"/>
    </location>
</feature>
<protein>
    <submittedName>
        <fullName evidence="4">AAA family ATPase</fullName>
    </submittedName>
</protein>
<comment type="caution">
    <text evidence="4">The sequence shown here is derived from an EMBL/GenBank/DDBJ whole genome shotgun (WGS) entry which is preliminary data.</text>
</comment>
<dbReference type="InterPro" id="IPR027417">
    <property type="entry name" value="P-loop_NTPase"/>
</dbReference>
<keyword evidence="1" id="KW-0175">Coiled coil</keyword>
<dbReference type="InterPro" id="IPR038729">
    <property type="entry name" value="Rad50/SbcC_AAA"/>
</dbReference>
<dbReference type="SUPFAM" id="SSF52540">
    <property type="entry name" value="P-loop containing nucleoside triphosphate hydrolases"/>
    <property type="match status" value="1"/>
</dbReference>
<feature type="region of interest" description="Disordered" evidence="2">
    <location>
        <begin position="1093"/>
        <end position="1131"/>
    </location>
</feature>
<feature type="coiled-coil region" evidence="1">
    <location>
        <begin position="513"/>
        <end position="567"/>
    </location>
</feature>
<dbReference type="PANTHER" id="PTHR32114:SF2">
    <property type="entry name" value="ABC TRANSPORTER ABCH.3"/>
    <property type="match status" value="1"/>
</dbReference>
<dbReference type="Gene3D" id="3.40.50.300">
    <property type="entry name" value="P-loop containing nucleotide triphosphate hydrolases"/>
    <property type="match status" value="2"/>
</dbReference>
<evidence type="ECO:0000313" key="4">
    <source>
        <dbReference type="EMBL" id="MBR7791576.1"/>
    </source>
</evidence>
<evidence type="ECO:0000256" key="2">
    <source>
        <dbReference type="SAM" id="MobiDB-lite"/>
    </source>
</evidence>